<feature type="repeat" description="ANK" evidence="7">
    <location>
        <begin position="362"/>
        <end position="394"/>
    </location>
</feature>
<feature type="active site" description="Nucleophile" evidence="8">
    <location>
        <position position="490"/>
    </location>
</feature>
<dbReference type="EMBL" id="CANHGI010000006">
    <property type="protein sequence ID" value="CAI5454480.1"/>
    <property type="molecule type" value="Genomic_DNA"/>
</dbReference>
<dbReference type="OrthoDB" id="10021675at2759"/>
<keyword evidence="3 8" id="KW-0378">Hydrolase</keyword>
<comment type="caution">
    <text evidence="10">The sequence shown here is derived from an EMBL/GenBank/DDBJ whole genome shotgun (WGS) entry which is preliminary data.</text>
</comment>
<keyword evidence="11" id="KW-1185">Reference proteome</keyword>
<evidence type="ECO:0000313" key="11">
    <source>
        <dbReference type="Proteomes" id="UP001152747"/>
    </source>
</evidence>
<dbReference type="SUPFAM" id="SSF48403">
    <property type="entry name" value="Ankyrin repeat"/>
    <property type="match status" value="1"/>
</dbReference>
<evidence type="ECO:0000256" key="3">
    <source>
        <dbReference type="ARBA" id="ARBA00022801"/>
    </source>
</evidence>
<comment type="catalytic activity">
    <reaction evidence="6">
        <text>a 1,2-diacyl-sn-glycero-3-phosphocholine + H2O = a 1-acyl-sn-glycero-3-phosphocholine + a fatty acid + H(+)</text>
        <dbReference type="Rhea" id="RHEA:15801"/>
        <dbReference type="ChEBI" id="CHEBI:15377"/>
        <dbReference type="ChEBI" id="CHEBI:15378"/>
        <dbReference type="ChEBI" id="CHEBI:28868"/>
        <dbReference type="ChEBI" id="CHEBI:57643"/>
        <dbReference type="ChEBI" id="CHEBI:58168"/>
        <dbReference type="EC" id="3.1.1.4"/>
    </reaction>
    <physiologicalReaction direction="left-to-right" evidence="6">
        <dbReference type="Rhea" id="RHEA:15802"/>
    </physiologicalReaction>
</comment>
<dbReference type="Pfam" id="PF12796">
    <property type="entry name" value="Ank_2"/>
    <property type="match status" value="1"/>
</dbReference>
<feature type="domain" description="PNPLA" evidence="9">
    <location>
        <begin position="452"/>
        <end position="630"/>
    </location>
</feature>
<dbReference type="Proteomes" id="UP001152747">
    <property type="component" value="Unassembled WGS sequence"/>
</dbReference>
<reference evidence="10" key="1">
    <citation type="submission" date="2022-11" db="EMBL/GenBank/DDBJ databases">
        <authorList>
            <person name="Kikuchi T."/>
        </authorList>
    </citation>
    <scope>NUCLEOTIDE SEQUENCE</scope>
    <source>
        <strain evidence="10">PS1010</strain>
    </source>
</reference>
<dbReference type="PANTHER" id="PTHR24139:SF34">
    <property type="entry name" value="85_88 KDA CALCIUM-INDEPENDENT PHOSPHOLIPASE A2"/>
    <property type="match status" value="1"/>
</dbReference>
<organism evidence="10 11">
    <name type="scientific">Caenorhabditis angaria</name>
    <dbReference type="NCBI Taxonomy" id="860376"/>
    <lineage>
        <taxon>Eukaryota</taxon>
        <taxon>Metazoa</taxon>
        <taxon>Ecdysozoa</taxon>
        <taxon>Nematoda</taxon>
        <taxon>Chromadorea</taxon>
        <taxon>Rhabditida</taxon>
        <taxon>Rhabditina</taxon>
        <taxon>Rhabditomorpha</taxon>
        <taxon>Rhabditoidea</taxon>
        <taxon>Rhabditidae</taxon>
        <taxon>Peloderinae</taxon>
        <taxon>Caenorhabditis</taxon>
    </lineage>
</organism>
<evidence type="ECO:0000256" key="6">
    <source>
        <dbReference type="ARBA" id="ARBA00023422"/>
    </source>
</evidence>
<evidence type="ECO:0000256" key="1">
    <source>
        <dbReference type="ARBA" id="ARBA00013278"/>
    </source>
</evidence>
<sequence length="765" mass="86122">MNFLKLATSKEAMDLFNAARNTVAQMTARATPQRDKFPKAFDKKYMKRVVTEHSNLWFTCEMKDGGFAFVYKPGDWLAFYSPQLSDLDVMKIFYTDFVEISERKDAVNIINKIVEMIVANPESDPLYYAVATGLNKYVGQRVKQSNGKILNDFLTKNDETPAHIAAIHNQDIIRILVGNGFDLTKQTKDGNNIAHCAAQNLLAIKAIRESIQDEEFLKLITTENKKKETAIHLMIQYDNVFEYVLQYCPQAFAKKYDLPLIGILESYQLEDIKQVKEICQKLKVFDPQFADRPIKSDGSTILHVALKAKVLKTILNEIPEASIDIKDFNGKSPLHAAVLRADLEDIIALISYGANLNSRDSSGQTPLEYAVKKDDEKSVKALLLFNAETDGMDKVARSQKIRRLLESGSIKYYENETRAFKWQEDSLDHIALKKTVEKLASADSLTQFYNAISFDGGGIRGLVSLQILRELSNRFGDSFLQSFRTLGGTSTGSIVILAIAKYQNIDKVMKLYLRLKDDIFSGTRPYNGQVLEEKLLAELGNLTLSDIGKHKEMRLAITVTRVDVSPPKLEVFRSFSIPPNIRDDRFTKLENWTAAKVARCSSAAPTYFPSVDGKYMDGGIIANNPTCEILCDQQAITLLLPEAKSRMKIILSVGTGKTPTKKAENVDLSLGQNSIAGIVSSLNSIVHMKNVFVDQLTSADGVNVDRARMMSSSMDIAFFRFSPQLSQEYELDEVRAENLIEMMWETKLYMHTRHNDINILLSLMN</sequence>
<evidence type="ECO:0000313" key="10">
    <source>
        <dbReference type="EMBL" id="CAI5454480.1"/>
    </source>
</evidence>
<feature type="short sequence motif" description="GXGXXG" evidence="8">
    <location>
        <begin position="456"/>
        <end position="461"/>
    </location>
</feature>
<dbReference type="PROSITE" id="PS50088">
    <property type="entry name" value="ANK_REPEAT"/>
    <property type="match status" value="2"/>
</dbReference>
<proteinExistence type="predicted"/>
<dbReference type="GO" id="GO:0047499">
    <property type="term" value="F:calcium-independent phospholipase A2 activity"/>
    <property type="evidence" value="ECO:0007669"/>
    <property type="project" value="InterPro"/>
</dbReference>
<feature type="short sequence motif" description="GXSXG" evidence="8">
    <location>
        <begin position="488"/>
        <end position="492"/>
    </location>
</feature>
<evidence type="ECO:0000256" key="7">
    <source>
        <dbReference type="PROSITE-ProRule" id="PRU00023"/>
    </source>
</evidence>
<keyword evidence="4 7" id="KW-0040">ANK repeat</keyword>
<protein>
    <recommendedName>
        <fullName evidence="1">phospholipase A2</fullName>
        <ecNumber evidence="1">3.1.1.4</ecNumber>
    </recommendedName>
</protein>
<dbReference type="Gene3D" id="1.25.40.20">
    <property type="entry name" value="Ankyrin repeat-containing domain"/>
    <property type="match status" value="2"/>
</dbReference>
<dbReference type="GO" id="GO:0052816">
    <property type="term" value="F:long-chain fatty acyl-CoA hydrolase activity"/>
    <property type="evidence" value="ECO:0007669"/>
    <property type="project" value="TreeGrafter"/>
</dbReference>
<keyword evidence="2" id="KW-0677">Repeat</keyword>
<dbReference type="GO" id="GO:0016042">
    <property type="term" value="P:lipid catabolic process"/>
    <property type="evidence" value="ECO:0007669"/>
    <property type="project" value="UniProtKB-UniRule"/>
</dbReference>
<keyword evidence="8" id="KW-0442">Lipid degradation</keyword>
<name>A0A9P1N9A4_9PELO</name>
<feature type="repeat" description="ANK" evidence="7">
    <location>
        <begin position="329"/>
        <end position="361"/>
    </location>
</feature>
<dbReference type="InterPro" id="IPR002641">
    <property type="entry name" value="PNPLA_dom"/>
</dbReference>
<dbReference type="InterPro" id="IPR036770">
    <property type="entry name" value="Ankyrin_rpt-contain_sf"/>
</dbReference>
<dbReference type="SUPFAM" id="SSF52151">
    <property type="entry name" value="FabD/lysophospholipase-like"/>
    <property type="match status" value="1"/>
</dbReference>
<evidence type="ECO:0000256" key="2">
    <source>
        <dbReference type="ARBA" id="ARBA00022737"/>
    </source>
</evidence>
<dbReference type="Pfam" id="PF01734">
    <property type="entry name" value="Patatin"/>
    <property type="match status" value="1"/>
</dbReference>
<dbReference type="PANTHER" id="PTHR24139">
    <property type="entry name" value="CALCIUM-INDEPENDENT PHOSPHOLIPASE A2"/>
    <property type="match status" value="1"/>
</dbReference>
<dbReference type="SMART" id="SM00248">
    <property type="entry name" value="ANK"/>
    <property type="match status" value="5"/>
</dbReference>
<dbReference type="PROSITE" id="PS51635">
    <property type="entry name" value="PNPLA"/>
    <property type="match status" value="1"/>
</dbReference>
<gene>
    <name evidence="10" type="ORF">CAMP_LOCUS17117</name>
</gene>
<dbReference type="AlphaFoldDB" id="A0A9P1N9A4"/>
<dbReference type="InterPro" id="IPR002110">
    <property type="entry name" value="Ankyrin_rpt"/>
</dbReference>
<evidence type="ECO:0000256" key="5">
    <source>
        <dbReference type="ARBA" id="ARBA00023098"/>
    </source>
</evidence>
<dbReference type="InterPro" id="IPR047148">
    <property type="entry name" value="PLPL9"/>
</dbReference>
<feature type="active site" description="Proton acceptor" evidence="8">
    <location>
        <position position="617"/>
    </location>
</feature>
<accession>A0A9P1N9A4</accession>
<evidence type="ECO:0000256" key="4">
    <source>
        <dbReference type="ARBA" id="ARBA00023043"/>
    </source>
</evidence>
<dbReference type="EC" id="3.1.1.4" evidence="1"/>
<dbReference type="GO" id="GO:0005739">
    <property type="term" value="C:mitochondrion"/>
    <property type="evidence" value="ECO:0007669"/>
    <property type="project" value="TreeGrafter"/>
</dbReference>
<evidence type="ECO:0000259" key="9">
    <source>
        <dbReference type="PROSITE" id="PS51635"/>
    </source>
</evidence>
<evidence type="ECO:0000256" key="8">
    <source>
        <dbReference type="PROSITE-ProRule" id="PRU01161"/>
    </source>
</evidence>
<keyword evidence="5 8" id="KW-0443">Lipid metabolism</keyword>
<dbReference type="PROSITE" id="PS50297">
    <property type="entry name" value="ANK_REP_REGION"/>
    <property type="match status" value="2"/>
</dbReference>
<dbReference type="InterPro" id="IPR016035">
    <property type="entry name" value="Acyl_Trfase/lysoPLipase"/>
</dbReference>
<dbReference type="GO" id="GO:2000304">
    <property type="term" value="P:positive regulation of ceramide biosynthetic process"/>
    <property type="evidence" value="ECO:0007669"/>
    <property type="project" value="TreeGrafter"/>
</dbReference>
<dbReference type="Gene3D" id="3.40.1090.10">
    <property type="entry name" value="Cytosolic phospholipase A2 catalytic domain"/>
    <property type="match status" value="1"/>
</dbReference>
<feature type="short sequence motif" description="DGA/G" evidence="8">
    <location>
        <begin position="617"/>
        <end position="619"/>
    </location>
</feature>